<proteinExistence type="predicted"/>
<keyword evidence="2 4" id="KW-0472">Membrane</keyword>
<evidence type="ECO:0000256" key="3">
    <source>
        <dbReference type="ARBA" id="ARBA00023237"/>
    </source>
</evidence>
<dbReference type="CDD" id="cd07185">
    <property type="entry name" value="OmpA_C-like"/>
    <property type="match status" value="1"/>
</dbReference>
<dbReference type="PANTHER" id="PTHR30329:SF21">
    <property type="entry name" value="LIPOPROTEIN YIAD-RELATED"/>
    <property type="match status" value="1"/>
</dbReference>
<dbReference type="EMBL" id="PYAS01000003">
    <property type="protein sequence ID" value="PSL31268.1"/>
    <property type="molecule type" value="Genomic_DNA"/>
</dbReference>
<protein>
    <submittedName>
        <fullName evidence="6">OmpA family protein</fullName>
    </submittedName>
</protein>
<accession>A0A2P8GBC2</accession>
<name>A0A2P8GBC2_9BACT</name>
<dbReference type="PANTHER" id="PTHR30329">
    <property type="entry name" value="STATOR ELEMENT OF FLAGELLAR MOTOR COMPLEX"/>
    <property type="match status" value="1"/>
</dbReference>
<reference evidence="6 7" key="1">
    <citation type="submission" date="2018-03" db="EMBL/GenBank/DDBJ databases">
        <title>Genomic Encyclopedia of Archaeal and Bacterial Type Strains, Phase II (KMG-II): from individual species to whole genera.</title>
        <authorList>
            <person name="Goeker M."/>
        </authorList>
    </citation>
    <scope>NUCLEOTIDE SEQUENCE [LARGE SCALE GENOMIC DNA]</scope>
    <source>
        <strain evidence="6 7">DSM 29057</strain>
    </source>
</reference>
<dbReference type="SUPFAM" id="SSF103088">
    <property type="entry name" value="OmpA-like"/>
    <property type="match status" value="1"/>
</dbReference>
<keyword evidence="7" id="KW-1185">Reference proteome</keyword>
<evidence type="ECO:0000259" key="5">
    <source>
        <dbReference type="PROSITE" id="PS51123"/>
    </source>
</evidence>
<organism evidence="6 7">
    <name type="scientific">Dyadobacter jiangsuensis</name>
    <dbReference type="NCBI Taxonomy" id="1591085"/>
    <lineage>
        <taxon>Bacteria</taxon>
        <taxon>Pseudomonadati</taxon>
        <taxon>Bacteroidota</taxon>
        <taxon>Cytophagia</taxon>
        <taxon>Cytophagales</taxon>
        <taxon>Spirosomataceae</taxon>
        <taxon>Dyadobacter</taxon>
    </lineage>
</organism>
<dbReference type="AlphaFoldDB" id="A0A2P8GBC2"/>
<evidence type="ECO:0000313" key="7">
    <source>
        <dbReference type="Proteomes" id="UP000241964"/>
    </source>
</evidence>
<dbReference type="PROSITE" id="PS51123">
    <property type="entry name" value="OMPA_2"/>
    <property type="match status" value="1"/>
</dbReference>
<dbReference type="InterPro" id="IPR006664">
    <property type="entry name" value="OMP_bac"/>
</dbReference>
<evidence type="ECO:0000256" key="2">
    <source>
        <dbReference type="ARBA" id="ARBA00023136"/>
    </source>
</evidence>
<dbReference type="InterPro" id="IPR050330">
    <property type="entry name" value="Bact_OuterMem_StrucFunc"/>
</dbReference>
<dbReference type="Gene3D" id="3.30.1330.60">
    <property type="entry name" value="OmpA-like domain"/>
    <property type="match status" value="1"/>
</dbReference>
<evidence type="ECO:0000313" key="6">
    <source>
        <dbReference type="EMBL" id="PSL31268.1"/>
    </source>
</evidence>
<dbReference type="Pfam" id="PF00691">
    <property type="entry name" value="OmpA"/>
    <property type="match status" value="1"/>
</dbReference>
<dbReference type="RefSeq" id="WP_106594626.1">
    <property type="nucleotide sequence ID" value="NZ_PYAS01000003.1"/>
</dbReference>
<evidence type="ECO:0000256" key="4">
    <source>
        <dbReference type="PROSITE-ProRule" id="PRU00473"/>
    </source>
</evidence>
<dbReference type="PRINTS" id="PR01021">
    <property type="entry name" value="OMPADOMAIN"/>
</dbReference>
<gene>
    <name evidence="6" type="ORF">CLV60_103134</name>
</gene>
<dbReference type="GO" id="GO:0009279">
    <property type="term" value="C:cell outer membrane"/>
    <property type="evidence" value="ECO:0007669"/>
    <property type="project" value="UniProtKB-SubCell"/>
</dbReference>
<dbReference type="Proteomes" id="UP000241964">
    <property type="component" value="Unassembled WGS sequence"/>
</dbReference>
<evidence type="ECO:0000256" key="1">
    <source>
        <dbReference type="ARBA" id="ARBA00004442"/>
    </source>
</evidence>
<comment type="caution">
    <text evidence="6">The sequence shown here is derived from an EMBL/GenBank/DDBJ whole genome shotgun (WGS) entry which is preliminary data.</text>
</comment>
<keyword evidence="3" id="KW-0998">Cell outer membrane</keyword>
<dbReference type="OrthoDB" id="611024at2"/>
<feature type="domain" description="OmpA-like" evidence="5">
    <location>
        <begin position="134"/>
        <end position="249"/>
    </location>
</feature>
<sequence>MKTFTTILLLSVISGFAAHGQQRPDLAPDQQKIIPQRSRVSVRVLDKYTLRPIEATIMVVGQRPEDLVVPLYEDGAYQFKMSAKDMGVISIHADGYETHSEVIAARTLRPTKIFYLTPIENSDSCKAEPVAVSELDLKEEIETVLLFTQSEPAMLPESNQELEILADYLVRNTAPRIELSGHTDDVGDPRKNLLLSYDRVDEVKKFLLSKRIELGRIRGRAFGSGLPAAPNDCEANRRLNRRVEIRIVP</sequence>
<dbReference type="InterPro" id="IPR006665">
    <property type="entry name" value="OmpA-like"/>
</dbReference>
<dbReference type="InterPro" id="IPR036737">
    <property type="entry name" value="OmpA-like_sf"/>
</dbReference>
<comment type="subcellular location">
    <subcellularLocation>
        <location evidence="1">Cell outer membrane</location>
    </subcellularLocation>
</comment>